<sequence>MFKVNPDGMRMEPTPERVLSVCRLVSHKSMSRDEVRQCMTLGINDEKELDQINKSINVALEELALIKADADNLVLAVDPNIIASSKAFRRYVSARVFSAKDTTFHMFTKWLIAQNERIFALKSWEGMAKTCASEVKELAALNENAVLGWRFWAAFLGLGYLSGTMIIPNMKLRLEDVLATTYTEKFKYNETVLTQDFILWLSTKIPEVEIGSNLPLALSAGLRTLHEIGLIKLETWSDSTPVMLYYVDGDPINGFTHISVKEAMAS</sequence>
<evidence type="ECO:0000313" key="3">
    <source>
        <dbReference type="Proteomes" id="UP000196710"/>
    </source>
</evidence>
<dbReference type="RefSeq" id="WP_066540144.1">
    <property type="nucleotide sequence ID" value="NZ_CP021422.1"/>
</dbReference>
<gene>
    <name evidence="1" type="ORF">ADH66_12535</name>
    <name evidence="2" type="ORF">I5Q82_02840</name>
</gene>
<dbReference type="KEGG" id="amur:ADH66_12535"/>
<evidence type="ECO:0000313" key="1">
    <source>
        <dbReference type="EMBL" id="ASB41407.1"/>
    </source>
</evidence>
<evidence type="ECO:0000313" key="4">
    <source>
        <dbReference type="Proteomes" id="UP000596035"/>
    </source>
</evidence>
<dbReference type="EMBL" id="CP021422">
    <property type="protein sequence ID" value="ASB41407.1"/>
    <property type="molecule type" value="Genomic_DNA"/>
</dbReference>
<accession>A0A1Z2XSJ3</accession>
<reference evidence="2 4" key="3">
    <citation type="submission" date="2020-11" db="EMBL/GenBank/DDBJ databases">
        <title>Closed and high quality bacterial genomes of the OMM12 community.</title>
        <authorList>
            <person name="Marbouty M."/>
            <person name="Lamy-Besnier Q."/>
            <person name="Debarbieux L."/>
            <person name="Koszul R."/>
        </authorList>
    </citation>
    <scope>NUCLEOTIDE SEQUENCE [LARGE SCALE GENOMIC DNA]</scope>
    <source>
        <strain evidence="2 4">KB18</strain>
    </source>
</reference>
<protein>
    <recommendedName>
        <fullName evidence="5">DUF1819 domain-containing protein</fullName>
    </recommendedName>
</protein>
<evidence type="ECO:0000313" key="2">
    <source>
        <dbReference type="EMBL" id="QQR30666.1"/>
    </source>
</evidence>
<keyword evidence="3" id="KW-1185">Reference proteome</keyword>
<name>A0A1Z2XSJ3_9FIRM</name>
<evidence type="ECO:0008006" key="5">
    <source>
        <dbReference type="Google" id="ProtNLM"/>
    </source>
</evidence>
<reference evidence="3" key="2">
    <citation type="submission" date="2017-05" db="EMBL/GenBank/DDBJ databases">
        <title>Improved OligoMM genomes.</title>
        <authorList>
            <person name="Garzetti D."/>
        </authorList>
    </citation>
    <scope>NUCLEOTIDE SEQUENCE [LARGE SCALE GENOMIC DNA]</scope>
    <source>
        <strain evidence="3">KB18</strain>
    </source>
</reference>
<organism evidence="2 4">
    <name type="scientific">Acutalibacter muris</name>
    <dbReference type="NCBI Taxonomy" id="1796620"/>
    <lineage>
        <taxon>Bacteria</taxon>
        <taxon>Bacillati</taxon>
        <taxon>Bacillota</taxon>
        <taxon>Clostridia</taxon>
        <taxon>Eubacteriales</taxon>
        <taxon>Acutalibacteraceae</taxon>
        <taxon>Acutalibacter</taxon>
    </lineage>
</organism>
<dbReference type="EMBL" id="CP065321">
    <property type="protein sequence ID" value="QQR30666.1"/>
    <property type="molecule type" value="Genomic_DNA"/>
</dbReference>
<dbReference type="Proteomes" id="UP000596035">
    <property type="component" value="Chromosome"/>
</dbReference>
<proteinExistence type="predicted"/>
<reference evidence="1" key="1">
    <citation type="journal article" date="2017" name="Genome Announc.">
        <title>High-Quality Whole-Genome Sequences of the Oligo-Mouse-Microbiota Bacterial Community.</title>
        <authorList>
            <person name="Garzetti D."/>
            <person name="Brugiroux S."/>
            <person name="Bunk B."/>
            <person name="Pukall R."/>
            <person name="McCoy K.D."/>
            <person name="Macpherson A.J."/>
            <person name="Stecher B."/>
        </authorList>
    </citation>
    <scope>NUCLEOTIDE SEQUENCE</scope>
    <source>
        <strain evidence="1">KB18</strain>
    </source>
</reference>
<dbReference type="Proteomes" id="UP000196710">
    <property type="component" value="Chromosome"/>
</dbReference>
<dbReference type="AlphaFoldDB" id="A0A1Z2XSJ3"/>